<organism evidence="1 2">
    <name type="scientific">Dibothriocephalus latus</name>
    <name type="common">Fish tapeworm</name>
    <name type="synonym">Diphyllobothrium latum</name>
    <dbReference type="NCBI Taxonomy" id="60516"/>
    <lineage>
        <taxon>Eukaryota</taxon>
        <taxon>Metazoa</taxon>
        <taxon>Spiralia</taxon>
        <taxon>Lophotrochozoa</taxon>
        <taxon>Platyhelminthes</taxon>
        <taxon>Cestoda</taxon>
        <taxon>Eucestoda</taxon>
        <taxon>Diphyllobothriidea</taxon>
        <taxon>Diphyllobothriidae</taxon>
        <taxon>Dibothriocephalus</taxon>
    </lineage>
</organism>
<gene>
    <name evidence="1" type="ORF">DILT_LOCUS16115</name>
</gene>
<evidence type="ECO:0000313" key="1">
    <source>
        <dbReference type="EMBL" id="VDN32956.1"/>
    </source>
</evidence>
<dbReference type="EMBL" id="UYRU01082969">
    <property type="protein sequence ID" value="VDN32956.1"/>
    <property type="molecule type" value="Genomic_DNA"/>
</dbReference>
<dbReference type="Proteomes" id="UP000281553">
    <property type="component" value="Unassembled WGS sequence"/>
</dbReference>
<name>A0A3P7QPH0_DIBLA</name>
<dbReference type="AlphaFoldDB" id="A0A3P7QPH0"/>
<feature type="non-terminal residue" evidence="1">
    <location>
        <position position="49"/>
    </location>
</feature>
<evidence type="ECO:0000313" key="2">
    <source>
        <dbReference type="Proteomes" id="UP000281553"/>
    </source>
</evidence>
<accession>A0A3P7QPH0</accession>
<sequence>MQDFSEVCLPNLADNHQQQHASERYASAFLKSGEFAASRLAVASLEIEE</sequence>
<reference evidence="1 2" key="1">
    <citation type="submission" date="2018-11" db="EMBL/GenBank/DDBJ databases">
        <authorList>
            <consortium name="Pathogen Informatics"/>
        </authorList>
    </citation>
    <scope>NUCLEOTIDE SEQUENCE [LARGE SCALE GENOMIC DNA]</scope>
</reference>
<protein>
    <submittedName>
        <fullName evidence="1">Uncharacterized protein</fullName>
    </submittedName>
</protein>
<keyword evidence="2" id="KW-1185">Reference proteome</keyword>
<proteinExistence type="predicted"/>